<evidence type="ECO:0000256" key="4">
    <source>
        <dbReference type="ARBA" id="ARBA00022989"/>
    </source>
</evidence>
<reference evidence="7 8" key="1">
    <citation type="submission" date="2019-04" db="EMBL/GenBank/DDBJ databases">
        <title>Aspergillus burnettii sp. nov., novel species from soil in southeast Queensland.</title>
        <authorList>
            <person name="Gilchrist C.L.M."/>
            <person name="Pitt J.I."/>
            <person name="Lange L."/>
            <person name="Lacey H.J."/>
            <person name="Vuong D."/>
            <person name="Midgley D.J."/>
            <person name="Greenfield P."/>
            <person name="Bradbury M."/>
            <person name="Lacey E."/>
            <person name="Busk P.K."/>
            <person name="Pilgaard B."/>
            <person name="Chooi Y.H."/>
            <person name="Piggott A.M."/>
        </authorList>
    </citation>
    <scope>NUCLEOTIDE SEQUENCE [LARGE SCALE GENOMIC DNA]</scope>
    <source>
        <strain evidence="7 8">FRR 5400</strain>
    </source>
</reference>
<dbReference type="GO" id="GO:0022857">
    <property type="term" value="F:transmembrane transporter activity"/>
    <property type="evidence" value="ECO:0007669"/>
    <property type="project" value="UniProtKB-ARBA"/>
</dbReference>
<comment type="subcellular location">
    <subcellularLocation>
        <location evidence="1">Membrane</location>
        <topology evidence="1">Multi-pass membrane protein</topology>
    </subcellularLocation>
</comment>
<organism evidence="7 8">
    <name type="scientific">Petromyces alliaceus</name>
    <name type="common">Aspergillus alliaceus</name>
    <dbReference type="NCBI Taxonomy" id="209559"/>
    <lineage>
        <taxon>Eukaryota</taxon>
        <taxon>Fungi</taxon>
        <taxon>Dikarya</taxon>
        <taxon>Ascomycota</taxon>
        <taxon>Pezizomycotina</taxon>
        <taxon>Eurotiomycetes</taxon>
        <taxon>Eurotiomycetidae</taxon>
        <taxon>Eurotiales</taxon>
        <taxon>Aspergillaceae</taxon>
        <taxon>Aspergillus</taxon>
        <taxon>Aspergillus subgen. Circumdati</taxon>
    </lineage>
</organism>
<keyword evidence="4 6" id="KW-1133">Transmembrane helix</keyword>
<evidence type="ECO:0000256" key="5">
    <source>
        <dbReference type="ARBA" id="ARBA00023136"/>
    </source>
</evidence>
<accession>A0A8H6A617</accession>
<evidence type="ECO:0000256" key="1">
    <source>
        <dbReference type="ARBA" id="ARBA00004141"/>
    </source>
</evidence>
<gene>
    <name evidence="7" type="ORF">ETB97_000475</name>
</gene>
<comment type="caution">
    <text evidence="7">The sequence shown here is derived from an EMBL/GenBank/DDBJ whole genome shotgun (WGS) entry which is preliminary data.</text>
</comment>
<feature type="transmembrane region" description="Helical" evidence="6">
    <location>
        <begin position="6"/>
        <end position="23"/>
    </location>
</feature>
<evidence type="ECO:0000313" key="7">
    <source>
        <dbReference type="EMBL" id="KAF5861220.1"/>
    </source>
</evidence>
<keyword evidence="5 6" id="KW-0472">Membrane</keyword>
<evidence type="ECO:0000256" key="6">
    <source>
        <dbReference type="SAM" id="Phobius"/>
    </source>
</evidence>
<dbReference type="EMBL" id="SPNV01000105">
    <property type="protein sequence ID" value="KAF5861220.1"/>
    <property type="molecule type" value="Genomic_DNA"/>
</dbReference>
<name>A0A8H6A617_PETAA</name>
<evidence type="ECO:0000256" key="3">
    <source>
        <dbReference type="ARBA" id="ARBA00022692"/>
    </source>
</evidence>
<sequence>MVTTCIVLLYMSYLVPIVCLCKGREIIPHGPFWLRKLGLVRNWIVLAWTLFCLVIYSFPASINDAKPDMNYASVVYAVVATDGRTPGSSERTIQS</sequence>
<dbReference type="GO" id="GO:0016020">
    <property type="term" value="C:membrane"/>
    <property type="evidence" value="ECO:0007669"/>
    <property type="project" value="UniProtKB-SubCell"/>
</dbReference>
<keyword evidence="8" id="KW-1185">Reference proteome</keyword>
<keyword evidence="2" id="KW-0813">Transport</keyword>
<dbReference type="PANTHER" id="PTHR45649">
    <property type="entry name" value="AMINO-ACID PERMEASE BAT1"/>
    <property type="match status" value="1"/>
</dbReference>
<dbReference type="Proteomes" id="UP000541154">
    <property type="component" value="Unassembled WGS sequence"/>
</dbReference>
<proteinExistence type="predicted"/>
<evidence type="ECO:0000313" key="8">
    <source>
        <dbReference type="Proteomes" id="UP000541154"/>
    </source>
</evidence>
<dbReference type="PANTHER" id="PTHR45649:SF7">
    <property type="entry name" value="CHOLINE TRANSPORT PROTEIN"/>
    <property type="match status" value="1"/>
</dbReference>
<feature type="transmembrane region" description="Helical" evidence="6">
    <location>
        <begin position="43"/>
        <end position="62"/>
    </location>
</feature>
<evidence type="ECO:0000256" key="2">
    <source>
        <dbReference type="ARBA" id="ARBA00022448"/>
    </source>
</evidence>
<keyword evidence="3 6" id="KW-0812">Transmembrane</keyword>
<dbReference type="AlphaFoldDB" id="A0A8H6A617"/>
<protein>
    <submittedName>
        <fullName evidence="7">Uncharacterized protein</fullName>
    </submittedName>
</protein>